<sequence>MIACRVNFFVILSIGFYTSDTATALRRTIDIDYYSSDPHWLGQLRCPIDYTIRIVSMRARHNENLRWSQVSMSKYYSVCMNRNECDIIFNEIPKYLSGSALRVKYSCHYLLRSLVTGISKKYFGWRATQQPQKYIMSKMIENRQSPADRESRGYKKIHNEDPVYPVSVVEHLITRMVPAFDGGVDQLPCYVSANISYWHVRAKQTVEPTTGSVELLDMASRRNTRPSTDGFHTLLPYSIGGSHDAGYNLVPIDEEMYTRTWTRYENMVRNYLNKHRYGMVTWDVVLLYSVSVFERNRPAAFLLRIRLYEDCSDLSENSSGWIRLIPNENCPFKECGDAINHVLNPRVPHQDPASD</sequence>
<name>A0A171PVT4_9VIRU</name>
<evidence type="ECO:0000313" key="2">
    <source>
        <dbReference type="Proteomes" id="UP000232922"/>
    </source>
</evidence>
<protein>
    <submittedName>
        <fullName evidence="1">Uncharacterized protein</fullName>
    </submittedName>
</protein>
<accession>A0A171PVT4</accession>
<proteinExistence type="predicted"/>
<dbReference type="Proteomes" id="UP000232922">
    <property type="component" value="Genome"/>
</dbReference>
<organism evidence="1 2">
    <name type="scientific">Heliothis virescens ascovirus 3f</name>
    <dbReference type="NCBI Taxonomy" id="328614"/>
    <lineage>
        <taxon>Viruses</taxon>
        <taxon>Varidnaviria</taxon>
        <taxon>Bamfordvirae</taxon>
        <taxon>Nucleocytoviricota</taxon>
        <taxon>Megaviricetes</taxon>
        <taxon>Pimascovirales</taxon>
        <taxon>Pimascovirales incertae sedis</taxon>
        <taxon>Ascoviridae</taxon>
        <taxon>Ascovirus</taxon>
        <taxon>Ascovirus hvav3a</taxon>
    </lineage>
</organism>
<dbReference type="GeneID" id="41900786"/>
<dbReference type="KEGG" id="vg:41900786"/>
<dbReference type="RefSeq" id="YP_009701650.1">
    <property type="nucleotide sequence ID" value="NC_044938.1"/>
</dbReference>
<reference evidence="2" key="1">
    <citation type="submission" date="2014-04" db="EMBL/GenBank/DDBJ databases">
        <authorList>
            <person name="Wei Y."/>
            <person name="Huang G."/>
            <person name="Cheng X."/>
        </authorList>
    </citation>
    <scope>NUCLEOTIDE SEQUENCE [LARGE SCALE GENOMIC DNA]</scope>
</reference>
<evidence type="ECO:0000313" key="1">
    <source>
        <dbReference type="EMBL" id="AJP09150.1"/>
    </source>
</evidence>
<dbReference type="EMBL" id="KJ755191">
    <property type="protein sequence ID" value="AJP09150.1"/>
    <property type="molecule type" value="Genomic_DNA"/>
</dbReference>